<sequence length="100" mass="11722">MDTVLSGGYHLLTLVLSIVGVFILMEIIRRLRSEHLKRKEEKSRRNESYTLTRELALDPSENLVVCIEPPDEGDMAVKKEGNSKRIRKNFMKRFKEFKIE</sequence>
<evidence type="ECO:0000256" key="1">
    <source>
        <dbReference type="SAM" id="Phobius"/>
    </source>
</evidence>
<gene>
    <name evidence="2" type="ORF">TrRE_jg5023</name>
</gene>
<name>A0A9W7ADX5_9STRA</name>
<feature type="transmembrane region" description="Helical" evidence="1">
    <location>
        <begin position="6"/>
        <end position="28"/>
    </location>
</feature>
<evidence type="ECO:0000313" key="2">
    <source>
        <dbReference type="EMBL" id="GMH66609.1"/>
    </source>
</evidence>
<dbReference type="AlphaFoldDB" id="A0A9W7ADX5"/>
<reference evidence="2" key="1">
    <citation type="submission" date="2022-07" db="EMBL/GenBank/DDBJ databases">
        <title>Genome analysis of Parmales, a sister group of diatoms, reveals the evolutionary specialization of diatoms from phago-mixotrophs to photoautotrophs.</title>
        <authorList>
            <person name="Ban H."/>
            <person name="Sato S."/>
            <person name="Yoshikawa S."/>
            <person name="Kazumasa Y."/>
            <person name="Nakamura Y."/>
            <person name="Ichinomiya M."/>
            <person name="Saitoh K."/>
            <person name="Sato N."/>
            <person name="Blanc-Mathieu R."/>
            <person name="Endo H."/>
            <person name="Kuwata A."/>
            <person name="Ogata H."/>
        </authorList>
    </citation>
    <scope>NUCLEOTIDE SEQUENCE</scope>
</reference>
<protein>
    <submittedName>
        <fullName evidence="2">Uncharacterized protein</fullName>
    </submittedName>
</protein>
<proteinExistence type="predicted"/>
<dbReference type="Proteomes" id="UP001165082">
    <property type="component" value="Unassembled WGS sequence"/>
</dbReference>
<keyword evidence="1" id="KW-1133">Transmembrane helix</keyword>
<keyword evidence="3" id="KW-1185">Reference proteome</keyword>
<dbReference type="EMBL" id="BRXZ01002623">
    <property type="protein sequence ID" value="GMH66609.1"/>
    <property type="molecule type" value="Genomic_DNA"/>
</dbReference>
<keyword evidence="1" id="KW-0812">Transmembrane</keyword>
<organism evidence="2 3">
    <name type="scientific">Triparma retinervis</name>
    <dbReference type="NCBI Taxonomy" id="2557542"/>
    <lineage>
        <taxon>Eukaryota</taxon>
        <taxon>Sar</taxon>
        <taxon>Stramenopiles</taxon>
        <taxon>Ochrophyta</taxon>
        <taxon>Bolidophyceae</taxon>
        <taxon>Parmales</taxon>
        <taxon>Triparmaceae</taxon>
        <taxon>Triparma</taxon>
    </lineage>
</organism>
<keyword evidence="1" id="KW-0472">Membrane</keyword>
<evidence type="ECO:0000313" key="3">
    <source>
        <dbReference type="Proteomes" id="UP001165082"/>
    </source>
</evidence>
<accession>A0A9W7ADX5</accession>
<comment type="caution">
    <text evidence="2">The sequence shown here is derived from an EMBL/GenBank/DDBJ whole genome shotgun (WGS) entry which is preliminary data.</text>
</comment>